<gene>
    <name evidence="3" type="primary">LOC113395622</name>
</gene>
<name>A0A8B8HZ47_VANTA</name>
<reference evidence="3" key="1">
    <citation type="submission" date="2025-08" db="UniProtKB">
        <authorList>
            <consortium name="RefSeq"/>
        </authorList>
    </citation>
    <scope>IDENTIFICATION</scope>
    <source>
        <tissue evidence="3">Whole body</tissue>
    </source>
</reference>
<organism evidence="2 3">
    <name type="scientific">Vanessa tameamea</name>
    <name type="common">Kamehameha butterfly</name>
    <dbReference type="NCBI Taxonomy" id="334116"/>
    <lineage>
        <taxon>Eukaryota</taxon>
        <taxon>Metazoa</taxon>
        <taxon>Ecdysozoa</taxon>
        <taxon>Arthropoda</taxon>
        <taxon>Hexapoda</taxon>
        <taxon>Insecta</taxon>
        <taxon>Pterygota</taxon>
        <taxon>Neoptera</taxon>
        <taxon>Endopterygota</taxon>
        <taxon>Lepidoptera</taxon>
        <taxon>Glossata</taxon>
        <taxon>Ditrysia</taxon>
        <taxon>Papilionoidea</taxon>
        <taxon>Nymphalidae</taxon>
        <taxon>Nymphalinae</taxon>
        <taxon>Vanessa</taxon>
    </lineage>
</organism>
<feature type="domain" description="CRAL-TRIO" evidence="1">
    <location>
        <begin position="97"/>
        <end position="256"/>
    </location>
</feature>
<dbReference type="PRINTS" id="PR00180">
    <property type="entry name" value="CRETINALDHBP"/>
</dbReference>
<accession>A0A8B8HZ47</accession>
<dbReference type="OMA" id="KKDFARD"/>
<dbReference type="RefSeq" id="XP_026489046.2">
    <property type="nucleotide sequence ID" value="XM_026633261.2"/>
</dbReference>
<dbReference type="SMART" id="SM00516">
    <property type="entry name" value="SEC14"/>
    <property type="match status" value="1"/>
</dbReference>
<dbReference type="PANTHER" id="PTHR10174:SF222">
    <property type="entry name" value="GH10083P-RELATED"/>
    <property type="match status" value="1"/>
</dbReference>
<dbReference type="PANTHER" id="PTHR10174">
    <property type="entry name" value="ALPHA-TOCOPHEROL TRANSFER PROTEIN-RELATED"/>
    <property type="match status" value="1"/>
</dbReference>
<proteinExistence type="predicted"/>
<dbReference type="AlphaFoldDB" id="A0A8B8HZ47"/>
<dbReference type="CDD" id="cd00170">
    <property type="entry name" value="SEC14"/>
    <property type="match status" value="1"/>
</dbReference>
<dbReference type="GeneID" id="113395622"/>
<dbReference type="SUPFAM" id="SSF46938">
    <property type="entry name" value="CRAL/TRIO N-terminal domain"/>
    <property type="match status" value="1"/>
</dbReference>
<dbReference type="Gene3D" id="3.40.525.10">
    <property type="entry name" value="CRAL-TRIO lipid binding domain"/>
    <property type="match status" value="1"/>
</dbReference>
<dbReference type="InterPro" id="IPR001251">
    <property type="entry name" value="CRAL-TRIO_dom"/>
</dbReference>
<keyword evidence="2" id="KW-1185">Reference proteome</keyword>
<evidence type="ECO:0000313" key="3">
    <source>
        <dbReference type="RefSeq" id="XP_026489046.2"/>
    </source>
</evidence>
<dbReference type="Proteomes" id="UP001652626">
    <property type="component" value="Chromosome 21"/>
</dbReference>
<dbReference type="OrthoDB" id="7422178at2759"/>
<evidence type="ECO:0000259" key="1">
    <source>
        <dbReference type="PROSITE" id="PS50191"/>
    </source>
</evidence>
<dbReference type="InterPro" id="IPR036273">
    <property type="entry name" value="CRAL/TRIO_N_dom_sf"/>
</dbReference>
<dbReference type="SUPFAM" id="SSF52087">
    <property type="entry name" value="CRAL/TRIO domain"/>
    <property type="match status" value="1"/>
</dbReference>
<dbReference type="GO" id="GO:1902936">
    <property type="term" value="F:phosphatidylinositol bisphosphate binding"/>
    <property type="evidence" value="ECO:0007669"/>
    <property type="project" value="TreeGrafter"/>
</dbReference>
<protein>
    <submittedName>
        <fullName evidence="3">Alpha-tocopherol transfer protein-like</fullName>
    </submittedName>
</protein>
<sequence>MELLPKDSIFEFNPDTIKYLRKQCDLDTPGRIEEAVQLLHDWIGKQPHFMKKDFARDYLERTIIICKGSVERAKIKIERLCTFRTLYPHLFVTGDVKNLKSLTDLHSAFLPKLTEDHYRVYMFRNQAKVLENGFNEFYRYFFKQCEYLQAHDYCNGVVVCLDYHDAAIMETIKAMNLVDLRQTLVVMKEGYGMRIKGLHFLSETKALNIVLSLFKQVFSAKVFERIVVHKSLDTLYDFVPKDILPEEYGGKEKPLFELHQKYLNILSSKDFTDYTNEMNKARTDENLRQGDNDYCLGVTGTFRKLNVD</sequence>
<dbReference type="GO" id="GO:0016020">
    <property type="term" value="C:membrane"/>
    <property type="evidence" value="ECO:0007669"/>
    <property type="project" value="TreeGrafter"/>
</dbReference>
<dbReference type="InterPro" id="IPR036865">
    <property type="entry name" value="CRAL-TRIO_dom_sf"/>
</dbReference>
<dbReference type="Pfam" id="PF00650">
    <property type="entry name" value="CRAL_TRIO"/>
    <property type="match status" value="1"/>
</dbReference>
<dbReference type="PROSITE" id="PS50191">
    <property type="entry name" value="CRAL_TRIO"/>
    <property type="match status" value="1"/>
</dbReference>
<evidence type="ECO:0000313" key="2">
    <source>
        <dbReference type="Proteomes" id="UP001652626"/>
    </source>
</evidence>